<dbReference type="InParanoid" id="A0A6J2XRK9"/>
<evidence type="ECO:0000313" key="2">
    <source>
        <dbReference type="Proteomes" id="UP000504635"/>
    </source>
</evidence>
<keyword evidence="1" id="KW-1133">Transmembrane helix</keyword>
<dbReference type="Proteomes" id="UP000504635">
    <property type="component" value="Unplaced"/>
</dbReference>
<sequence length="250" mass="29289">MTTSLDTTAASKNFWSASQRKAASRIFAQALFSALPTAPRKKEANSDFSVKKEVIKEESEEKVKYKDRNDSYDNYSYENRDSSSYWTDSDYEGSSTYDEVGFSMTLHVCDHDLTALYLNMEICRRRRILLEARERDASLAIRPKSHKRISGTGQRSKSNRFHYHSTLRRLHITFHTISTLRPAKILCSNNRIRIFRLVSTRLSDQHKAIRQQKLITEADPRNYGYYRQHALYFYFVSFAIILVFLLKLVR</sequence>
<dbReference type="GeneID" id="115880882"/>
<keyword evidence="2" id="KW-1185">Reference proteome</keyword>
<dbReference type="AlphaFoldDB" id="A0A6J2XRK9"/>
<keyword evidence="1" id="KW-0472">Membrane</keyword>
<evidence type="ECO:0000256" key="1">
    <source>
        <dbReference type="SAM" id="Phobius"/>
    </source>
</evidence>
<protein>
    <submittedName>
        <fullName evidence="3">Uncharacterized protein LOC115880882</fullName>
    </submittedName>
</protein>
<dbReference type="KEGG" id="soy:115880882"/>
<accession>A0A6J2XRK9</accession>
<evidence type="ECO:0000313" key="3">
    <source>
        <dbReference type="RefSeq" id="XP_030754067.1"/>
    </source>
</evidence>
<feature type="transmembrane region" description="Helical" evidence="1">
    <location>
        <begin position="231"/>
        <end position="249"/>
    </location>
</feature>
<reference evidence="3" key="1">
    <citation type="submission" date="2025-08" db="UniProtKB">
        <authorList>
            <consortium name="RefSeq"/>
        </authorList>
    </citation>
    <scope>IDENTIFICATION</scope>
    <source>
        <tissue evidence="3">Gonads</tissue>
    </source>
</reference>
<proteinExistence type="predicted"/>
<name>A0A6J2XRK9_SITOR</name>
<dbReference type="RefSeq" id="XP_030754067.1">
    <property type="nucleotide sequence ID" value="XM_030898207.1"/>
</dbReference>
<keyword evidence="1" id="KW-0812">Transmembrane</keyword>
<organism evidence="2 3">
    <name type="scientific">Sitophilus oryzae</name>
    <name type="common">Rice weevil</name>
    <name type="synonym">Curculio oryzae</name>
    <dbReference type="NCBI Taxonomy" id="7048"/>
    <lineage>
        <taxon>Eukaryota</taxon>
        <taxon>Metazoa</taxon>
        <taxon>Ecdysozoa</taxon>
        <taxon>Arthropoda</taxon>
        <taxon>Hexapoda</taxon>
        <taxon>Insecta</taxon>
        <taxon>Pterygota</taxon>
        <taxon>Neoptera</taxon>
        <taxon>Endopterygota</taxon>
        <taxon>Coleoptera</taxon>
        <taxon>Polyphaga</taxon>
        <taxon>Cucujiformia</taxon>
        <taxon>Curculionidae</taxon>
        <taxon>Dryophthorinae</taxon>
        <taxon>Sitophilus</taxon>
    </lineage>
</organism>
<gene>
    <name evidence="3" type="primary">LOC115880882</name>
</gene>